<dbReference type="Gene3D" id="2.40.128.90">
    <property type="entry name" value="OMPT-like"/>
    <property type="match status" value="1"/>
</dbReference>
<gene>
    <name evidence="1" type="ORF">FUSO8_05535</name>
</gene>
<comment type="caution">
    <text evidence="1">The sequence shown here is derived from an EMBL/GenBank/DDBJ whole genome shotgun (WGS) entry which is preliminary data.</text>
</comment>
<dbReference type="GO" id="GO:0004190">
    <property type="term" value="F:aspartic-type endopeptidase activity"/>
    <property type="evidence" value="ECO:0007669"/>
    <property type="project" value="InterPro"/>
</dbReference>
<dbReference type="Proteomes" id="UP000027058">
    <property type="component" value="Unassembled WGS sequence"/>
</dbReference>
<dbReference type="AlphaFoldDB" id="A0AB73C2Y2"/>
<dbReference type="SUPFAM" id="SSF69917">
    <property type="entry name" value="OMPT-like"/>
    <property type="match status" value="1"/>
</dbReference>
<organism evidence="1 2">
    <name type="scientific">Fusobacterium necrophorum DJ-2</name>
    <dbReference type="NCBI Taxonomy" id="1441737"/>
    <lineage>
        <taxon>Bacteria</taxon>
        <taxon>Fusobacteriati</taxon>
        <taxon>Fusobacteriota</taxon>
        <taxon>Fusobacteriia</taxon>
        <taxon>Fusobacteriales</taxon>
        <taxon>Fusobacteriaceae</taxon>
        <taxon>Fusobacterium</taxon>
    </lineage>
</organism>
<proteinExistence type="predicted"/>
<dbReference type="GO" id="GO:0006508">
    <property type="term" value="P:proteolysis"/>
    <property type="evidence" value="ECO:0007669"/>
    <property type="project" value="InterPro"/>
</dbReference>
<evidence type="ECO:0000313" key="2">
    <source>
        <dbReference type="Proteomes" id="UP000027058"/>
    </source>
</evidence>
<accession>A0AB73C2Y2</accession>
<evidence type="ECO:0000313" key="1">
    <source>
        <dbReference type="EMBL" id="KDE72281.1"/>
    </source>
</evidence>
<protein>
    <submittedName>
        <fullName evidence="1">Uncharacterized protein</fullName>
    </submittedName>
</protein>
<dbReference type="EMBL" id="JAAH01000060">
    <property type="protein sequence ID" value="KDE72281.1"/>
    <property type="molecule type" value="Genomic_DNA"/>
</dbReference>
<reference evidence="1 2" key="1">
    <citation type="submission" date="2014-01" db="EMBL/GenBank/DDBJ databases">
        <title>Comparative genomics of Fusobacterium necrophorum wild isolates.</title>
        <authorList>
            <person name="Kittichotirat W."/>
            <person name="Bumgarner R.E."/>
            <person name="Lawrence P."/>
        </authorList>
    </citation>
    <scope>NUCLEOTIDE SEQUENCE [LARGE SCALE GENOMIC DNA]</scope>
    <source>
        <strain evidence="1 2">DJ-2</strain>
    </source>
</reference>
<dbReference type="GO" id="GO:0009279">
    <property type="term" value="C:cell outer membrane"/>
    <property type="evidence" value="ECO:0007669"/>
    <property type="project" value="InterPro"/>
</dbReference>
<dbReference type="RefSeq" id="WP_261665734.1">
    <property type="nucleotide sequence ID" value="NZ_JAAH01000060.1"/>
</dbReference>
<dbReference type="InterPro" id="IPR020080">
    <property type="entry name" value="OM_adhesin/peptidase_omptin"/>
</dbReference>
<sequence>MKRILFIGCLGISSIMYAGEGKISADIQMMNGKAGEYVYHPNGDKISYLDWKIKNISILKLGYDYTFNNWEFSISGKKNISNHYRSSYMKDYDWFSTPDTEEKIPYL</sequence>
<dbReference type="InterPro" id="IPR053724">
    <property type="entry name" value="OMP_A26_sf"/>
</dbReference>
<dbReference type="Pfam" id="PF01278">
    <property type="entry name" value="Omptin"/>
    <property type="match status" value="1"/>
</dbReference>
<name>A0AB73C2Y2_9FUSO</name>
<dbReference type="InterPro" id="IPR000036">
    <property type="entry name" value="Peptidase_A26_omptin"/>
</dbReference>